<keyword evidence="3" id="KW-1185">Reference proteome</keyword>
<evidence type="ECO:0000313" key="2">
    <source>
        <dbReference type="EMBL" id="KAK1291154.1"/>
    </source>
</evidence>
<dbReference type="AlphaFoldDB" id="A0AAV9CRV1"/>
<name>A0AAV9CRV1_ACOCL</name>
<organism evidence="2 3">
    <name type="scientific">Acorus calamus</name>
    <name type="common">Sweet flag</name>
    <dbReference type="NCBI Taxonomy" id="4465"/>
    <lineage>
        <taxon>Eukaryota</taxon>
        <taxon>Viridiplantae</taxon>
        <taxon>Streptophyta</taxon>
        <taxon>Embryophyta</taxon>
        <taxon>Tracheophyta</taxon>
        <taxon>Spermatophyta</taxon>
        <taxon>Magnoliopsida</taxon>
        <taxon>Liliopsida</taxon>
        <taxon>Acoraceae</taxon>
        <taxon>Acorus</taxon>
    </lineage>
</organism>
<dbReference type="Proteomes" id="UP001180020">
    <property type="component" value="Unassembled WGS sequence"/>
</dbReference>
<evidence type="ECO:0000313" key="3">
    <source>
        <dbReference type="Proteomes" id="UP001180020"/>
    </source>
</evidence>
<evidence type="ECO:0000256" key="1">
    <source>
        <dbReference type="SAM" id="MobiDB-lite"/>
    </source>
</evidence>
<comment type="caution">
    <text evidence="2">The sequence shown here is derived from an EMBL/GenBank/DDBJ whole genome shotgun (WGS) entry which is preliminary data.</text>
</comment>
<accession>A0AAV9CRV1</accession>
<feature type="region of interest" description="Disordered" evidence="1">
    <location>
        <begin position="1"/>
        <end position="34"/>
    </location>
</feature>
<protein>
    <submittedName>
        <fullName evidence="2">Uncharacterized protein</fullName>
    </submittedName>
</protein>
<dbReference type="EMBL" id="JAUJYO010000017">
    <property type="protein sequence ID" value="KAK1291154.1"/>
    <property type="molecule type" value="Genomic_DNA"/>
</dbReference>
<feature type="compositionally biased region" description="Low complexity" evidence="1">
    <location>
        <begin position="10"/>
        <end position="26"/>
    </location>
</feature>
<sequence length="143" mass="14594">MIKPCKKNQNPNANCKTNPTKNTKQKPPQPPNKAKFILAEAEVGATASKAVGAATESGTSMSGLGGLGLDGMVGSFPSGESAELPPLDGEGKRGVMSGERAGGSDDDIGMKLYGDGATEMVAGRAEVGGGSSVVRRARGMWWL</sequence>
<reference evidence="2" key="2">
    <citation type="submission" date="2023-06" db="EMBL/GenBank/DDBJ databases">
        <authorList>
            <person name="Ma L."/>
            <person name="Liu K.-W."/>
            <person name="Li Z."/>
            <person name="Hsiao Y.-Y."/>
            <person name="Qi Y."/>
            <person name="Fu T."/>
            <person name="Tang G."/>
            <person name="Zhang D."/>
            <person name="Sun W.-H."/>
            <person name="Liu D.-K."/>
            <person name="Li Y."/>
            <person name="Chen G.-Z."/>
            <person name="Liu X.-D."/>
            <person name="Liao X.-Y."/>
            <person name="Jiang Y.-T."/>
            <person name="Yu X."/>
            <person name="Hao Y."/>
            <person name="Huang J."/>
            <person name="Zhao X.-W."/>
            <person name="Ke S."/>
            <person name="Chen Y.-Y."/>
            <person name="Wu W.-L."/>
            <person name="Hsu J.-L."/>
            <person name="Lin Y.-F."/>
            <person name="Huang M.-D."/>
            <person name="Li C.-Y."/>
            <person name="Huang L."/>
            <person name="Wang Z.-W."/>
            <person name="Zhao X."/>
            <person name="Zhong W.-Y."/>
            <person name="Peng D.-H."/>
            <person name="Ahmad S."/>
            <person name="Lan S."/>
            <person name="Zhang J.-S."/>
            <person name="Tsai W.-C."/>
            <person name="Van De Peer Y."/>
            <person name="Liu Z.-J."/>
        </authorList>
    </citation>
    <scope>NUCLEOTIDE SEQUENCE</scope>
    <source>
        <strain evidence="2">CP</strain>
        <tissue evidence="2">Leaves</tissue>
    </source>
</reference>
<reference evidence="2" key="1">
    <citation type="journal article" date="2023" name="Nat. Commun.">
        <title>Diploid and tetraploid genomes of Acorus and the evolution of monocots.</title>
        <authorList>
            <person name="Ma L."/>
            <person name="Liu K.W."/>
            <person name="Li Z."/>
            <person name="Hsiao Y.Y."/>
            <person name="Qi Y."/>
            <person name="Fu T."/>
            <person name="Tang G.D."/>
            <person name="Zhang D."/>
            <person name="Sun W.H."/>
            <person name="Liu D.K."/>
            <person name="Li Y."/>
            <person name="Chen G.Z."/>
            <person name="Liu X.D."/>
            <person name="Liao X.Y."/>
            <person name="Jiang Y.T."/>
            <person name="Yu X."/>
            <person name="Hao Y."/>
            <person name="Huang J."/>
            <person name="Zhao X.W."/>
            <person name="Ke S."/>
            <person name="Chen Y.Y."/>
            <person name="Wu W.L."/>
            <person name="Hsu J.L."/>
            <person name="Lin Y.F."/>
            <person name="Huang M.D."/>
            <person name="Li C.Y."/>
            <person name="Huang L."/>
            <person name="Wang Z.W."/>
            <person name="Zhao X."/>
            <person name="Zhong W.Y."/>
            <person name="Peng D.H."/>
            <person name="Ahmad S."/>
            <person name="Lan S."/>
            <person name="Zhang J.S."/>
            <person name="Tsai W.C."/>
            <person name="Van de Peer Y."/>
            <person name="Liu Z.J."/>
        </authorList>
    </citation>
    <scope>NUCLEOTIDE SEQUENCE</scope>
    <source>
        <strain evidence="2">CP</strain>
    </source>
</reference>
<proteinExistence type="predicted"/>
<gene>
    <name evidence="2" type="ORF">QJS10_CPB17g01459</name>
</gene>
<feature type="region of interest" description="Disordered" evidence="1">
    <location>
        <begin position="72"/>
        <end position="110"/>
    </location>
</feature>